<feature type="signal peptide" evidence="1">
    <location>
        <begin position="1"/>
        <end position="21"/>
    </location>
</feature>
<protein>
    <recommendedName>
        <fullName evidence="4">Nicotinic acid mononucleotide adenyltransferase</fullName>
    </recommendedName>
</protein>
<dbReference type="EMBL" id="JBHTMV010000003">
    <property type="protein sequence ID" value="MFD1292946.1"/>
    <property type="molecule type" value="Genomic_DNA"/>
</dbReference>
<name>A0ABW3WKW2_9FLAO</name>
<dbReference type="Proteomes" id="UP001597241">
    <property type="component" value="Unassembled WGS sequence"/>
</dbReference>
<gene>
    <name evidence="2" type="ORF">ACFQ5N_03765</name>
</gene>
<evidence type="ECO:0000313" key="3">
    <source>
        <dbReference type="Proteomes" id="UP001597241"/>
    </source>
</evidence>
<evidence type="ECO:0000256" key="1">
    <source>
        <dbReference type="SAM" id="SignalP"/>
    </source>
</evidence>
<dbReference type="PROSITE" id="PS51257">
    <property type="entry name" value="PROKAR_LIPOPROTEIN"/>
    <property type="match status" value="1"/>
</dbReference>
<proteinExistence type="predicted"/>
<accession>A0ABW3WKW2</accession>
<sequence>MKTIKLLIAILFITSATISCSVNNDIYYPPTLEDVVTNYDIWYVDYNRTEGTGDIPFLSNAFTISFLNGKLYANNNIVGIGFTGDGYGIQVGRYDTYNGYLEINHTIDGYYDLDVVELSSNSIKIVDTFNNVAYYLEGYQKSSFDFDKVFYDNIEYFLQEYEAWEKTAVIGGEVNEFDYENFLAFTPENITTFYSSQDEVGTDIANLIWDFEGDYEVYDVTGYDNLKILTLAYDLNGTEEFELSVINDEQISLYHNASGTTYEFAGNNFLQYLKSDGKTNKTEDVSIDGRKRTKVVRKTKDRQNRK</sequence>
<dbReference type="RefSeq" id="WP_386807864.1">
    <property type="nucleotide sequence ID" value="NZ_JBHTMV010000003.1"/>
</dbReference>
<keyword evidence="1" id="KW-0732">Signal</keyword>
<evidence type="ECO:0000313" key="2">
    <source>
        <dbReference type="EMBL" id="MFD1292946.1"/>
    </source>
</evidence>
<keyword evidence="3" id="KW-1185">Reference proteome</keyword>
<organism evidence="2 3">
    <name type="scientific">Lutibacter holmesii</name>
    <dbReference type="NCBI Taxonomy" id="1137985"/>
    <lineage>
        <taxon>Bacteria</taxon>
        <taxon>Pseudomonadati</taxon>
        <taxon>Bacteroidota</taxon>
        <taxon>Flavobacteriia</taxon>
        <taxon>Flavobacteriales</taxon>
        <taxon>Flavobacteriaceae</taxon>
        <taxon>Lutibacter</taxon>
    </lineage>
</organism>
<comment type="caution">
    <text evidence="2">The sequence shown here is derived from an EMBL/GenBank/DDBJ whole genome shotgun (WGS) entry which is preliminary data.</text>
</comment>
<evidence type="ECO:0008006" key="4">
    <source>
        <dbReference type="Google" id="ProtNLM"/>
    </source>
</evidence>
<reference evidence="3" key="1">
    <citation type="journal article" date="2019" name="Int. J. Syst. Evol. Microbiol.">
        <title>The Global Catalogue of Microorganisms (GCM) 10K type strain sequencing project: providing services to taxonomists for standard genome sequencing and annotation.</title>
        <authorList>
            <consortium name="The Broad Institute Genomics Platform"/>
            <consortium name="The Broad Institute Genome Sequencing Center for Infectious Disease"/>
            <person name="Wu L."/>
            <person name="Ma J."/>
        </authorList>
    </citation>
    <scope>NUCLEOTIDE SEQUENCE [LARGE SCALE GENOMIC DNA]</scope>
    <source>
        <strain evidence="3">CCUG 62221</strain>
    </source>
</reference>
<feature type="chain" id="PRO_5047305260" description="Nicotinic acid mononucleotide adenyltransferase" evidence="1">
    <location>
        <begin position="22"/>
        <end position="306"/>
    </location>
</feature>